<dbReference type="EMBL" id="QOUI01000014">
    <property type="protein sequence ID" value="RCK68095.1"/>
    <property type="molecule type" value="Genomic_DNA"/>
</dbReference>
<keyword evidence="1" id="KW-0678">Repressor</keyword>
<protein>
    <submittedName>
        <fullName evidence="6">LacI family DNA-binding transcriptional regulator</fullName>
    </submittedName>
</protein>
<reference evidence="6 7" key="1">
    <citation type="submission" date="2018-07" db="EMBL/GenBank/DDBJ databases">
        <title>Desertimonas flava gen. nov. sp. nov.</title>
        <authorList>
            <person name="Liu S."/>
        </authorList>
    </citation>
    <scope>NUCLEOTIDE SEQUENCE [LARGE SCALE GENOMIC DNA]</scope>
    <source>
        <strain evidence="6 7">16Sb5-5</strain>
    </source>
</reference>
<evidence type="ECO:0000256" key="1">
    <source>
        <dbReference type="ARBA" id="ARBA00022491"/>
    </source>
</evidence>
<dbReference type="PROSITE" id="PS50932">
    <property type="entry name" value="HTH_LACI_2"/>
    <property type="match status" value="1"/>
</dbReference>
<evidence type="ECO:0000313" key="6">
    <source>
        <dbReference type="EMBL" id="RCK68095.1"/>
    </source>
</evidence>
<dbReference type="InterPro" id="IPR010982">
    <property type="entry name" value="Lambda_DNA-bd_dom_sf"/>
</dbReference>
<dbReference type="RefSeq" id="WP_114128098.1">
    <property type="nucleotide sequence ID" value="NZ_QOUI01000014.1"/>
</dbReference>
<dbReference type="SMART" id="SM00354">
    <property type="entry name" value="HTH_LACI"/>
    <property type="match status" value="1"/>
</dbReference>
<comment type="caution">
    <text evidence="6">The sequence shown here is derived from an EMBL/GenBank/DDBJ whole genome shotgun (WGS) entry which is preliminary data.</text>
</comment>
<keyword evidence="2" id="KW-0805">Transcription regulation</keyword>
<feature type="domain" description="HTH lacI-type" evidence="5">
    <location>
        <begin position="2"/>
        <end position="58"/>
    </location>
</feature>
<dbReference type="InterPro" id="IPR046335">
    <property type="entry name" value="LacI/GalR-like_sensor"/>
</dbReference>
<dbReference type="GO" id="GO:0000976">
    <property type="term" value="F:transcription cis-regulatory region binding"/>
    <property type="evidence" value="ECO:0007669"/>
    <property type="project" value="TreeGrafter"/>
</dbReference>
<keyword evidence="3 6" id="KW-0238">DNA-binding</keyword>
<evidence type="ECO:0000256" key="4">
    <source>
        <dbReference type="ARBA" id="ARBA00023163"/>
    </source>
</evidence>
<dbReference type="Pfam" id="PF13377">
    <property type="entry name" value="Peripla_BP_3"/>
    <property type="match status" value="1"/>
</dbReference>
<dbReference type="Gene3D" id="1.10.260.40">
    <property type="entry name" value="lambda repressor-like DNA-binding domains"/>
    <property type="match status" value="1"/>
</dbReference>
<dbReference type="Proteomes" id="UP000252770">
    <property type="component" value="Unassembled WGS sequence"/>
</dbReference>
<proteinExistence type="predicted"/>
<dbReference type="InterPro" id="IPR028082">
    <property type="entry name" value="Peripla_BP_I"/>
</dbReference>
<dbReference type="InterPro" id="IPR000843">
    <property type="entry name" value="HTH_LacI"/>
</dbReference>
<name>A0A367YQC5_9ACTN</name>
<dbReference type="CDD" id="cd06288">
    <property type="entry name" value="PBP1_sucrose_transcription_regulator"/>
    <property type="match status" value="1"/>
</dbReference>
<dbReference type="Pfam" id="PF00356">
    <property type="entry name" value="LacI"/>
    <property type="match status" value="1"/>
</dbReference>
<dbReference type="PANTHER" id="PTHR30146:SF148">
    <property type="entry name" value="HTH-TYPE TRANSCRIPTIONAL REPRESSOR PURR-RELATED"/>
    <property type="match status" value="1"/>
</dbReference>
<dbReference type="SUPFAM" id="SSF47413">
    <property type="entry name" value="lambda repressor-like DNA-binding domains"/>
    <property type="match status" value="1"/>
</dbReference>
<dbReference type="PANTHER" id="PTHR30146">
    <property type="entry name" value="LACI-RELATED TRANSCRIPTIONAL REPRESSOR"/>
    <property type="match status" value="1"/>
</dbReference>
<dbReference type="AlphaFoldDB" id="A0A367YQC5"/>
<evidence type="ECO:0000313" key="7">
    <source>
        <dbReference type="Proteomes" id="UP000252770"/>
    </source>
</evidence>
<organism evidence="6 7">
    <name type="scientific">Desertihabitans brevis</name>
    <dbReference type="NCBI Taxonomy" id="2268447"/>
    <lineage>
        <taxon>Bacteria</taxon>
        <taxon>Bacillati</taxon>
        <taxon>Actinomycetota</taxon>
        <taxon>Actinomycetes</taxon>
        <taxon>Propionibacteriales</taxon>
        <taxon>Propionibacteriaceae</taxon>
        <taxon>Desertihabitans</taxon>
    </lineage>
</organism>
<evidence type="ECO:0000256" key="3">
    <source>
        <dbReference type="ARBA" id="ARBA00023125"/>
    </source>
</evidence>
<evidence type="ECO:0000256" key="2">
    <source>
        <dbReference type="ARBA" id="ARBA00023015"/>
    </source>
</evidence>
<accession>A0A367YQC5</accession>
<dbReference type="Gene3D" id="3.40.50.2300">
    <property type="match status" value="2"/>
</dbReference>
<keyword evidence="7" id="KW-1185">Reference proteome</keyword>
<gene>
    <name evidence="6" type="ORF">DT076_18085</name>
</gene>
<evidence type="ECO:0000259" key="5">
    <source>
        <dbReference type="PROSITE" id="PS50932"/>
    </source>
</evidence>
<keyword evidence="4" id="KW-0804">Transcription</keyword>
<dbReference type="SUPFAM" id="SSF53822">
    <property type="entry name" value="Periplasmic binding protein-like I"/>
    <property type="match status" value="1"/>
</dbReference>
<sequence>MLTLKDIAERVGVSPSTVSLVLNDQDGGRVRAESAQRIRAVAEEMGYVPNLVARGLKTRQSQTFGVLADGVATIPFAGQMLAGAQEVAWEQGFLLMLIDTGANADLEGPAVRALLQRHIQALVIAAEFHRSVRLPVTPPRLPVVLLDGVPADDPSGEERPVDAVVPDERGGAHAAVQHLVQAGHRRVGLLTVADDRFVAEGLRREGYLQALREAGIDPDPSLVVAAASPDTVHGREPATALLDRPDRPTAVFCFSDRLAMAAYQSAAELGLRVPEDVSVVGFDNQVAVADALLPGLTTVQLPHREMGAWAAERAVQRVRSVSGPGERHLMPCPLVLRHSVAPPR</sequence>
<dbReference type="GO" id="GO:0003700">
    <property type="term" value="F:DNA-binding transcription factor activity"/>
    <property type="evidence" value="ECO:0007669"/>
    <property type="project" value="TreeGrafter"/>
</dbReference>
<dbReference type="CDD" id="cd01392">
    <property type="entry name" value="HTH_LacI"/>
    <property type="match status" value="1"/>
</dbReference>
<dbReference type="PROSITE" id="PS00356">
    <property type="entry name" value="HTH_LACI_1"/>
    <property type="match status" value="1"/>
</dbReference>